<evidence type="ECO:0000256" key="3">
    <source>
        <dbReference type="ARBA" id="ARBA00023027"/>
    </source>
</evidence>
<dbReference type="Gene3D" id="3.40.605.10">
    <property type="entry name" value="Aldehyde Dehydrogenase, Chain A, domain 1"/>
    <property type="match status" value="1"/>
</dbReference>
<evidence type="ECO:0000256" key="2">
    <source>
        <dbReference type="ARBA" id="ARBA00023002"/>
    </source>
</evidence>
<name>A0A0D2IXC9_9EURO</name>
<dbReference type="PANTHER" id="PTHR42986">
    <property type="entry name" value="BENZALDEHYDE DEHYDROGENASE YFMT"/>
    <property type="match status" value="1"/>
</dbReference>
<keyword evidence="3" id="KW-0520">NAD</keyword>
<evidence type="ECO:0000256" key="4">
    <source>
        <dbReference type="PROSITE-ProRule" id="PRU10007"/>
    </source>
</evidence>
<accession>A0A0D2IXC9</accession>
<dbReference type="EMBL" id="KN847476">
    <property type="protein sequence ID" value="KIX07981.1"/>
    <property type="molecule type" value="Genomic_DNA"/>
</dbReference>
<dbReference type="InterPro" id="IPR016162">
    <property type="entry name" value="Ald_DH_N"/>
</dbReference>
<proteinExistence type="inferred from homology"/>
<dbReference type="InterPro" id="IPR016161">
    <property type="entry name" value="Ald_DH/histidinol_DH"/>
</dbReference>
<evidence type="ECO:0000313" key="8">
    <source>
        <dbReference type="Proteomes" id="UP000053617"/>
    </source>
</evidence>
<dbReference type="PROSITE" id="PS00687">
    <property type="entry name" value="ALDEHYDE_DEHYDR_GLU"/>
    <property type="match status" value="1"/>
</dbReference>
<dbReference type="Gene3D" id="3.40.309.10">
    <property type="entry name" value="Aldehyde Dehydrogenase, Chain A, domain 2"/>
    <property type="match status" value="1"/>
</dbReference>
<dbReference type="Pfam" id="PF00171">
    <property type="entry name" value="Aldedh"/>
    <property type="match status" value="1"/>
</dbReference>
<protein>
    <recommendedName>
        <fullName evidence="6">Aldehyde dehydrogenase domain-containing protein</fullName>
    </recommendedName>
</protein>
<organism evidence="7 8">
    <name type="scientific">Rhinocladiella mackenziei CBS 650.93</name>
    <dbReference type="NCBI Taxonomy" id="1442369"/>
    <lineage>
        <taxon>Eukaryota</taxon>
        <taxon>Fungi</taxon>
        <taxon>Dikarya</taxon>
        <taxon>Ascomycota</taxon>
        <taxon>Pezizomycotina</taxon>
        <taxon>Eurotiomycetes</taxon>
        <taxon>Chaetothyriomycetidae</taxon>
        <taxon>Chaetothyriales</taxon>
        <taxon>Herpotrichiellaceae</taxon>
        <taxon>Rhinocladiella</taxon>
    </lineage>
</organism>
<dbReference type="SUPFAM" id="SSF53720">
    <property type="entry name" value="ALDH-like"/>
    <property type="match status" value="1"/>
</dbReference>
<dbReference type="GeneID" id="25290706"/>
<dbReference type="Proteomes" id="UP000053617">
    <property type="component" value="Unassembled WGS sequence"/>
</dbReference>
<keyword evidence="8" id="KW-1185">Reference proteome</keyword>
<dbReference type="OrthoDB" id="310895at2759"/>
<dbReference type="RefSeq" id="XP_013275117.1">
    <property type="nucleotide sequence ID" value="XM_013419663.1"/>
</dbReference>
<dbReference type="InterPro" id="IPR016163">
    <property type="entry name" value="Ald_DH_C"/>
</dbReference>
<dbReference type="PANTHER" id="PTHR42986:SF1">
    <property type="entry name" value="BENZALDEHYDE DEHYDROGENASE YFMT"/>
    <property type="match status" value="1"/>
</dbReference>
<reference evidence="7 8" key="1">
    <citation type="submission" date="2015-01" db="EMBL/GenBank/DDBJ databases">
        <title>The Genome Sequence of Rhinocladiella mackenzie CBS 650.93.</title>
        <authorList>
            <consortium name="The Broad Institute Genomics Platform"/>
            <person name="Cuomo C."/>
            <person name="de Hoog S."/>
            <person name="Gorbushina A."/>
            <person name="Stielow B."/>
            <person name="Teixiera M."/>
            <person name="Abouelleil A."/>
            <person name="Chapman S.B."/>
            <person name="Priest M."/>
            <person name="Young S.K."/>
            <person name="Wortman J."/>
            <person name="Nusbaum C."/>
            <person name="Birren B."/>
        </authorList>
    </citation>
    <scope>NUCLEOTIDE SEQUENCE [LARGE SCALE GENOMIC DNA]</scope>
    <source>
        <strain evidence="7 8">CBS 650.93</strain>
    </source>
</reference>
<feature type="active site" evidence="4">
    <location>
        <position position="267"/>
    </location>
</feature>
<sequence>MDSTSPVKLGRPPLSSPLQLYINGQCVSSKGGTTFPVHNPLTGQKLYECASAGPQDYVTAIVHAHKAYKAWSQMGPSARRQIFLRAADILETYLDDNAGGDAAEILSNEVSAVLSWVTLNVKAAAAILRETAGLVTHIKGEIVPADRPGTTIMITREACGVVFAISPWNSPATRAVATPLICGNSVIFKPSEVSPKSQFLLIRALIEAGLPAGCVNFLPSRPADAAAVTELTVKHRLVRRINFTGGDKVGKIIAGWAASCLKQCLLELGGKAPVIVLKDAALEDAVEAVVFGALTNSGQICMSTERIIVDESIADKFNELLLQRVSRIKIGNHLEDHSVSLSGLHSPGLASRVLSLVDEAVSAGACLIAGDRTSTGPRKTIVQAHVLDKVTPEMGIFHEETFGPVICVTHVSSIDEAIDVANNSEYSLCASVFTRDVMAGLDVAKQVKSGSCHVNAPTVFIEPTLPNGGVGGRSGYGRFGGTAGIHEFTDQKITSLVVPGMKYPI</sequence>
<dbReference type="InterPro" id="IPR015590">
    <property type="entry name" value="Aldehyde_DH_dom"/>
</dbReference>
<dbReference type="InterPro" id="IPR029510">
    <property type="entry name" value="Ald_DH_CS_GLU"/>
</dbReference>
<evidence type="ECO:0000256" key="5">
    <source>
        <dbReference type="RuleBase" id="RU003345"/>
    </source>
</evidence>
<evidence type="ECO:0000256" key="1">
    <source>
        <dbReference type="ARBA" id="ARBA00009986"/>
    </source>
</evidence>
<gene>
    <name evidence="7" type="ORF">Z518_02635</name>
</gene>
<dbReference type="AlphaFoldDB" id="A0A0D2IXC9"/>
<feature type="domain" description="Aldehyde dehydrogenase" evidence="6">
    <location>
        <begin position="28"/>
        <end position="492"/>
    </location>
</feature>
<dbReference type="VEuPathDB" id="FungiDB:Z518_02635"/>
<evidence type="ECO:0000259" key="6">
    <source>
        <dbReference type="Pfam" id="PF00171"/>
    </source>
</evidence>
<evidence type="ECO:0000313" key="7">
    <source>
        <dbReference type="EMBL" id="KIX07981.1"/>
    </source>
</evidence>
<keyword evidence="2 5" id="KW-0560">Oxidoreductase</keyword>
<dbReference type="GO" id="GO:0016620">
    <property type="term" value="F:oxidoreductase activity, acting on the aldehyde or oxo group of donors, NAD or NADP as acceptor"/>
    <property type="evidence" value="ECO:0007669"/>
    <property type="project" value="InterPro"/>
</dbReference>
<dbReference type="HOGENOM" id="CLU_005391_1_0_1"/>
<dbReference type="STRING" id="1442369.A0A0D2IXC9"/>
<comment type="similarity">
    <text evidence="1 5">Belongs to the aldehyde dehydrogenase family.</text>
</comment>